<dbReference type="InterPro" id="IPR007048">
    <property type="entry name" value="IraD/Gp25-like"/>
</dbReference>
<dbReference type="AlphaFoldDB" id="A0AAX3EH64"/>
<reference evidence="2" key="1">
    <citation type="submission" date="2022-07" db="EMBL/GenBank/DDBJ databases">
        <authorList>
            <person name="Wu T."/>
        </authorList>
    </citation>
    <scope>NUCLEOTIDE SEQUENCE</scope>
    <source>
        <strain evidence="2">SD-1</strain>
    </source>
</reference>
<proteinExistence type="predicted"/>
<dbReference type="Proteomes" id="UP001163293">
    <property type="component" value="Chromosome"/>
</dbReference>
<dbReference type="RefSeq" id="WP_021472895.1">
    <property type="nucleotide sequence ID" value="NZ_BDMH01000013.1"/>
</dbReference>
<feature type="domain" description="IraD/Gp25-like" evidence="1">
    <location>
        <begin position="38"/>
        <end position="126"/>
    </location>
</feature>
<evidence type="ECO:0000259" key="1">
    <source>
        <dbReference type="Pfam" id="PF04965"/>
    </source>
</evidence>
<dbReference type="GeneID" id="79883439"/>
<dbReference type="Gene3D" id="3.10.450.40">
    <property type="match status" value="1"/>
</dbReference>
<dbReference type="SUPFAM" id="SSF160719">
    <property type="entry name" value="gpW/gp25-like"/>
    <property type="match status" value="1"/>
</dbReference>
<name>A0AAX3EH64_PAEUR</name>
<dbReference type="Pfam" id="PF04965">
    <property type="entry name" value="GPW_gp25"/>
    <property type="match status" value="1"/>
</dbReference>
<sequence>MSTPRYKSAAFIHPDFDAAAGPPGLRITPAGRLATVTDAASIRQALLLLLSTRPGERVNRPTYGCHLFRLAFAPADDTTAGLAIHYVARAVEQWERRITVLSLDASRSPEAPEVLEVRLKYRVRTSHMEDQIVIALPVESGGVA</sequence>
<gene>
    <name evidence="2" type="ORF">NL394_19100</name>
</gene>
<accession>A0AAX3EH64</accession>
<protein>
    <submittedName>
        <fullName evidence="2">GPW/gp25 family protein</fullName>
    </submittedName>
</protein>
<keyword evidence="3" id="KW-1185">Reference proteome</keyword>
<evidence type="ECO:0000313" key="3">
    <source>
        <dbReference type="Proteomes" id="UP001163293"/>
    </source>
</evidence>
<dbReference type="EMBL" id="CP101185">
    <property type="protein sequence ID" value="UYV97124.1"/>
    <property type="molecule type" value="Genomic_DNA"/>
</dbReference>
<organism evidence="2 3">
    <name type="scientific">Paenarthrobacter ureafaciens</name>
    <dbReference type="NCBI Taxonomy" id="37931"/>
    <lineage>
        <taxon>Bacteria</taxon>
        <taxon>Bacillati</taxon>
        <taxon>Actinomycetota</taxon>
        <taxon>Actinomycetes</taxon>
        <taxon>Micrococcales</taxon>
        <taxon>Micrococcaceae</taxon>
        <taxon>Paenarthrobacter</taxon>
    </lineage>
</organism>
<evidence type="ECO:0000313" key="2">
    <source>
        <dbReference type="EMBL" id="UYV97124.1"/>
    </source>
</evidence>